<dbReference type="AlphaFoldDB" id="A0A7N2MJ24"/>
<sequence>MSSSSSMYSMGYAASPMKCRVTRDVLGVKQERVKEIKTNHGEVIFKVYVVGEHIKCVKRISLLDISEEKLNNMAEGEGLLLLWQVSNLVVKNEVEAWDSRDGNSYFVLDIKYFPGYVKMPYYESVFVDFFWNVVEKKRKNSDGEGELDVNSKENQEVRSGEIEDKNLYSLQVLALSWQPDLQQQNQPEQATIPSPSTPQ</sequence>
<keyword evidence="8" id="KW-0418">Kinase</keyword>
<evidence type="ECO:0000256" key="6">
    <source>
        <dbReference type="ARBA" id="ARBA00022723"/>
    </source>
</evidence>
<feature type="domain" description="Inositol 1,3,4-trisphosphate 5/6-kinase ATP-grasp" evidence="12">
    <location>
        <begin position="38"/>
        <end position="98"/>
    </location>
</feature>
<evidence type="ECO:0000256" key="5">
    <source>
        <dbReference type="ARBA" id="ARBA00022679"/>
    </source>
</evidence>
<evidence type="ECO:0000256" key="7">
    <source>
        <dbReference type="ARBA" id="ARBA00022741"/>
    </source>
</evidence>
<evidence type="ECO:0000313" key="13">
    <source>
        <dbReference type="EnsemblPlants" id="QL09p023015:mrna"/>
    </source>
</evidence>
<dbReference type="EnsemblPlants" id="QL09p023015:mrna">
    <property type="protein sequence ID" value="QL09p023015:mrna"/>
    <property type="gene ID" value="QL09p023015"/>
</dbReference>
<dbReference type="InterPro" id="IPR008656">
    <property type="entry name" value="Inositol_tetrakis-P_1-kinase"/>
</dbReference>
<keyword evidence="10" id="KW-0460">Magnesium</keyword>
<evidence type="ECO:0000313" key="14">
    <source>
        <dbReference type="Proteomes" id="UP000594261"/>
    </source>
</evidence>
<evidence type="ECO:0000256" key="9">
    <source>
        <dbReference type="ARBA" id="ARBA00022840"/>
    </source>
</evidence>
<evidence type="ECO:0000256" key="11">
    <source>
        <dbReference type="SAM" id="MobiDB-lite"/>
    </source>
</evidence>
<evidence type="ECO:0000256" key="10">
    <source>
        <dbReference type="ARBA" id="ARBA00022842"/>
    </source>
</evidence>
<comment type="subunit">
    <text evidence="3">Monomer.</text>
</comment>
<dbReference type="InParanoid" id="A0A7N2MJ24"/>
<dbReference type="GO" id="GO:0032957">
    <property type="term" value="P:inositol trisphosphate metabolic process"/>
    <property type="evidence" value="ECO:0007669"/>
    <property type="project" value="InterPro"/>
</dbReference>
<dbReference type="GO" id="GO:0052725">
    <property type="term" value="F:inositol-1,3,4-trisphosphate 6-kinase activity"/>
    <property type="evidence" value="ECO:0007669"/>
    <property type="project" value="InterPro"/>
</dbReference>
<comment type="similarity">
    <text evidence="2">Belongs to the ITPK1 family.</text>
</comment>
<keyword evidence="14" id="KW-1185">Reference proteome</keyword>
<dbReference type="EMBL" id="LRBV02000009">
    <property type="status" value="NOT_ANNOTATED_CDS"/>
    <property type="molecule type" value="Genomic_DNA"/>
</dbReference>
<comment type="cofactor">
    <cofactor evidence="1">
        <name>Mg(2+)</name>
        <dbReference type="ChEBI" id="CHEBI:18420"/>
    </cofactor>
</comment>
<evidence type="ECO:0000256" key="2">
    <source>
        <dbReference type="ARBA" id="ARBA00009601"/>
    </source>
</evidence>
<dbReference type="GO" id="GO:0052726">
    <property type="term" value="F:inositol-1,3,4-trisphosphate 5-kinase activity"/>
    <property type="evidence" value="ECO:0007669"/>
    <property type="project" value="InterPro"/>
</dbReference>
<evidence type="ECO:0000256" key="8">
    <source>
        <dbReference type="ARBA" id="ARBA00022777"/>
    </source>
</evidence>
<dbReference type="Pfam" id="PF05770">
    <property type="entry name" value="Ins134_P3_kin"/>
    <property type="match status" value="1"/>
</dbReference>
<dbReference type="PANTHER" id="PTHR14217">
    <property type="entry name" value="INOSITOL-TETRAKISPHOSPHATE 1-KINASE"/>
    <property type="match status" value="1"/>
</dbReference>
<dbReference type="GO" id="GO:0005524">
    <property type="term" value="F:ATP binding"/>
    <property type="evidence" value="ECO:0007669"/>
    <property type="project" value="UniProtKB-KW"/>
</dbReference>
<evidence type="ECO:0000256" key="1">
    <source>
        <dbReference type="ARBA" id="ARBA00001946"/>
    </source>
</evidence>
<evidence type="ECO:0000256" key="3">
    <source>
        <dbReference type="ARBA" id="ARBA00011245"/>
    </source>
</evidence>
<dbReference type="GO" id="GO:0005737">
    <property type="term" value="C:cytoplasm"/>
    <property type="evidence" value="ECO:0007669"/>
    <property type="project" value="TreeGrafter"/>
</dbReference>
<keyword evidence="7" id="KW-0547">Nucleotide-binding</keyword>
<evidence type="ECO:0000256" key="4">
    <source>
        <dbReference type="ARBA" id="ARBA00012017"/>
    </source>
</evidence>
<dbReference type="GO" id="GO:0000287">
    <property type="term" value="F:magnesium ion binding"/>
    <property type="evidence" value="ECO:0007669"/>
    <property type="project" value="InterPro"/>
</dbReference>
<dbReference type="Gene3D" id="3.30.470.20">
    <property type="entry name" value="ATP-grasp fold, B domain"/>
    <property type="match status" value="1"/>
</dbReference>
<dbReference type="Proteomes" id="UP000594261">
    <property type="component" value="Chromosome 9"/>
</dbReference>
<dbReference type="Gramene" id="QL09p023015:mrna">
    <property type="protein sequence ID" value="QL09p023015:mrna"/>
    <property type="gene ID" value="QL09p023015"/>
</dbReference>
<dbReference type="GO" id="GO:0047325">
    <property type="term" value="F:inositol-3,4,5,6-tetrakisphosphate 1-kinase activity"/>
    <property type="evidence" value="ECO:0007669"/>
    <property type="project" value="InterPro"/>
</dbReference>
<accession>A0A7N2MJ24</accession>
<reference evidence="13" key="2">
    <citation type="submission" date="2021-01" db="UniProtKB">
        <authorList>
            <consortium name="EnsemblPlants"/>
        </authorList>
    </citation>
    <scope>IDENTIFICATION</scope>
</reference>
<evidence type="ECO:0000259" key="12">
    <source>
        <dbReference type="Pfam" id="PF05770"/>
    </source>
</evidence>
<dbReference type="PANTHER" id="PTHR14217:SF24">
    <property type="entry name" value="INOSITOL-TETRAKISPHOSPHATE 1-KINASE 1"/>
    <property type="match status" value="1"/>
</dbReference>
<feature type="region of interest" description="Disordered" evidence="11">
    <location>
        <begin position="141"/>
        <end position="160"/>
    </location>
</feature>
<keyword evidence="6" id="KW-0479">Metal-binding</keyword>
<keyword evidence="9" id="KW-0067">ATP-binding</keyword>
<name>A0A7N2MJ24_QUELO</name>
<organism evidence="13 14">
    <name type="scientific">Quercus lobata</name>
    <name type="common">Valley oak</name>
    <dbReference type="NCBI Taxonomy" id="97700"/>
    <lineage>
        <taxon>Eukaryota</taxon>
        <taxon>Viridiplantae</taxon>
        <taxon>Streptophyta</taxon>
        <taxon>Embryophyta</taxon>
        <taxon>Tracheophyta</taxon>
        <taxon>Spermatophyta</taxon>
        <taxon>Magnoliopsida</taxon>
        <taxon>eudicotyledons</taxon>
        <taxon>Gunneridae</taxon>
        <taxon>Pentapetalae</taxon>
        <taxon>rosids</taxon>
        <taxon>fabids</taxon>
        <taxon>Fagales</taxon>
        <taxon>Fagaceae</taxon>
        <taxon>Quercus</taxon>
    </lineage>
</organism>
<keyword evidence="5" id="KW-0808">Transferase</keyword>
<dbReference type="EC" id="2.7.1.159" evidence="4"/>
<feature type="compositionally biased region" description="Basic and acidic residues" evidence="11">
    <location>
        <begin position="149"/>
        <end position="160"/>
    </location>
</feature>
<dbReference type="InterPro" id="IPR040464">
    <property type="entry name" value="InsP(3)kin_ATP-grasp"/>
</dbReference>
<protein>
    <recommendedName>
        <fullName evidence="4">inositol-1,3,4-trisphosphate 5/6-kinase</fullName>
        <ecNumber evidence="4">2.7.1.159</ecNumber>
    </recommendedName>
</protein>
<proteinExistence type="inferred from homology"/>
<reference evidence="13 14" key="1">
    <citation type="journal article" date="2016" name="G3 (Bethesda)">
        <title>First Draft Assembly and Annotation of the Genome of a California Endemic Oak Quercus lobata Nee (Fagaceae).</title>
        <authorList>
            <person name="Sork V.L."/>
            <person name="Fitz-Gibbon S.T."/>
            <person name="Puiu D."/>
            <person name="Crepeau M."/>
            <person name="Gugger P.F."/>
            <person name="Sherman R."/>
            <person name="Stevens K."/>
            <person name="Langley C.H."/>
            <person name="Pellegrini M."/>
            <person name="Salzberg S.L."/>
        </authorList>
    </citation>
    <scope>NUCLEOTIDE SEQUENCE [LARGE SCALE GENOMIC DNA]</scope>
    <source>
        <strain evidence="13 14">cv. SW786</strain>
    </source>
</reference>